<evidence type="ECO:0000256" key="6">
    <source>
        <dbReference type="ARBA" id="ARBA00022777"/>
    </source>
</evidence>
<organism evidence="8 9">
    <name type="scientific">Brassica cretica</name>
    <name type="common">Mustard</name>
    <dbReference type="NCBI Taxonomy" id="69181"/>
    <lineage>
        <taxon>Eukaryota</taxon>
        <taxon>Viridiplantae</taxon>
        <taxon>Streptophyta</taxon>
        <taxon>Embryophyta</taxon>
        <taxon>Tracheophyta</taxon>
        <taxon>Spermatophyta</taxon>
        <taxon>Magnoliopsida</taxon>
        <taxon>eudicotyledons</taxon>
        <taxon>Gunneridae</taxon>
        <taxon>Pentapetalae</taxon>
        <taxon>rosids</taxon>
        <taxon>malvids</taxon>
        <taxon>Brassicales</taxon>
        <taxon>Brassicaceae</taxon>
        <taxon>Brassiceae</taxon>
        <taxon>Brassica</taxon>
    </lineage>
</organism>
<comment type="similarity">
    <text evidence="1">Belongs to the thymidine kinase family.</text>
</comment>
<evidence type="ECO:0000256" key="2">
    <source>
        <dbReference type="ARBA" id="ARBA00012118"/>
    </source>
</evidence>
<sequence length="76" mass="8318">MATPKASVLLSDISKDEGHVGSGAIHVITGPMFSGKSTSLLRRIKTEISVGRKMETTKVPKLFDIHRMLVKDVTMH</sequence>
<dbReference type="EMBL" id="QGKX02000088">
    <property type="protein sequence ID" value="KAF3586237.1"/>
    <property type="molecule type" value="Genomic_DNA"/>
</dbReference>
<evidence type="ECO:0000256" key="5">
    <source>
        <dbReference type="ARBA" id="ARBA00022741"/>
    </source>
</evidence>
<evidence type="ECO:0000256" key="1">
    <source>
        <dbReference type="ARBA" id="ARBA00007587"/>
    </source>
</evidence>
<dbReference type="Pfam" id="PF00265">
    <property type="entry name" value="TK"/>
    <property type="match status" value="1"/>
</dbReference>
<dbReference type="GO" id="GO:0005524">
    <property type="term" value="F:ATP binding"/>
    <property type="evidence" value="ECO:0007669"/>
    <property type="project" value="UniProtKB-KW"/>
</dbReference>
<keyword evidence="5" id="KW-0547">Nucleotide-binding</keyword>
<gene>
    <name evidence="8" type="ORF">F2Q69_00032193</name>
</gene>
<protein>
    <recommendedName>
        <fullName evidence="2">thymidine kinase</fullName>
        <ecNumber evidence="2">2.7.1.21</ecNumber>
    </recommendedName>
</protein>
<dbReference type="AlphaFoldDB" id="A0A8S9RZI7"/>
<keyword evidence="7" id="KW-0067">ATP-binding</keyword>
<name>A0A8S9RZI7_BRACR</name>
<keyword evidence="4" id="KW-0808">Transferase</keyword>
<evidence type="ECO:0000256" key="4">
    <source>
        <dbReference type="ARBA" id="ARBA00022679"/>
    </source>
</evidence>
<accession>A0A8S9RZI7</accession>
<keyword evidence="6" id="KW-0418">Kinase</keyword>
<dbReference type="InterPro" id="IPR001267">
    <property type="entry name" value="Thymidine_kinase"/>
</dbReference>
<evidence type="ECO:0000313" key="9">
    <source>
        <dbReference type="Proteomes" id="UP000712600"/>
    </source>
</evidence>
<keyword evidence="3" id="KW-0237">DNA synthesis</keyword>
<evidence type="ECO:0000256" key="3">
    <source>
        <dbReference type="ARBA" id="ARBA00022634"/>
    </source>
</evidence>
<dbReference type="GO" id="GO:0004797">
    <property type="term" value="F:thymidine kinase activity"/>
    <property type="evidence" value="ECO:0007669"/>
    <property type="project" value="UniProtKB-EC"/>
</dbReference>
<dbReference type="GO" id="GO:0071897">
    <property type="term" value="P:DNA biosynthetic process"/>
    <property type="evidence" value="ECO:0007669"/>
    <property type="project" value="UniProtKB-KW"/>
</dbReference>
<evidence type="ECO:0000256" key="7">
    <source>
        <dbReference type="ARBA" id="ARBA00022840"/>
    </source>
</evidence>
<evidence type="ECO:0000313" key="8">
    <source>
        <dbReference type="EMBL" id="KAF3586237.1"/>
    </source>
</evidence>
<dbReference type="Gene3D" id="3.40.50.300">
    <property type="entry name" value="P-loop containing nucleotide triphosphate hydrolases"/>
    <property type="match status" value="1"/>
</dbReference>
<dbReference type="InterPro" id="IPR027417">
    <property type="entry name" value="P-loop_NTPase"/>
</dbReference>
<proteinExistence type="inferred from homology"/>
<dbReference type="EC" id="2.7.1.21" evidence="2"/>
<comment type="caution">
    <text evidence="8">The sequence shown here is derived from an EMBL/GenBank/DDBJ whole genome shotgun (WGS) entry which is preliminary data.</text>
</comment>
<reference evidence="8" key="1">
    <citation type="submission" date="2019-12" db="EMBL/GenBank/DDBJ databases">
        <title>Genome sequencing and annotation of Brassica cretica.</title>
        <authorList>
            <person name="Studholme D.J."/>
            <person name="Sarris P."/>
        </authorList>
    </citation>
    <scope>NUCLEOTIDE SEQUENCE</scope>
    <source>
        <strain evidence="8">PFS-109/04</strain>
        <tissue evidence="8">Leaf</tissue>
    </source>
</reference>
<dbReference type="SUPFAM" id="SSF52540">
    <property type="entry name" value="P-loop containing nucleoside triphosphate hydrolases"/>
    <property type="match status" value="1"/>
</dbReference>
<dbReference type="Proteomes" id="UP000712600">
    <property type="component" value="Unassembled WGS sequence"/>
</dbReference>